<gene>
    <name evidence="1" type="ORF">GMARGA_LOCUS38353</name>
</gene>
<comment type="caution">
    <text evidence="1">The sequence shown here is derived from an EMBL/GenBank/DDBJ whole genome shotgun (WGS) entry which is preliminary data.</text>
</comment>
<accession>A0ABN7X362</accession>
<evidence type="ECO:0000313" key="2">
    <source>
        <dbReference type="Proteomes" id="UP000789901"/>
    </source>
</evidence>
<feature type="non-terminal residue" evidence="1">
    <location>
        <position position="86"/>
    </location>
</feature>
<name>A0ABN7X362_GIGMA</name>
<sequence>PVIRGSWLHNDQRLESSILAWNIPLAIQGMSYDLIKDKFQSSHYFIEKHSEDSCIKLTHNKEWNEIEKKRMTNKLKKAKKASGYIR</sequence>
<dbReference type="EMBL" id="CAJVQB010085049">
    <property type="protein sequence ID" value="CAG8846817.1"/>
    <property type="molecule type" value="Genomic_DNA"/>
</dbReference>
<reference evidence="1 2" key="1">
    <citation type="submission" date="2021-06" db="EMBL/GenBank/DDBJ databases">
        <authorList>
            <person name="Kallberg Y."/>
            <person name="Tangrot J."/>
            <person name="Rosling A."/>
        </authorList>
    </citation>
    <scope>NUCLEOTIDE SEQUENCE [LARGE SCALE GENOMIC DNA]</scope>
    <source>
        <strain evidence="1 2">120-4 pot B 10/14</strain>
    </source>
</reference>
<feature type="non-terminal residue" evidence="1">
    <location>
        <position position="1"/>
    </location>
</feature>
<dbReference type="Proteomes" id="UP000789901">
    <property type="component" value="Unassembled WGS sequence"/>
</dbReference>
<proteinExistence type="predicted"/>
<keyword evidence="2" id="KW-1185">Reference proteome</keyword>
<evidence type="ECO:0000313" key="1">
    <source>
        <dbReference type="EMBL" id="CAG8846817.1"/>
    </source>
</evidence>
<protein>
    <submittedName>
        <fullName evidence="1">19176_t:CDS:1</fullName>
    </submittedName>
</protein>
<organism evidence="1 2">
    <name type="scientific">Gigaspora margarita</name>
    <dbReference type="NCBI Taxonomy" id="4874"/>
    <lineage>
        <taxon>Eukaryota</taxon>
        <taxon>Fungi</taxon>
        <taxon>Fungi incertae sedis</taxon>
        <taxon>Mucoromycota</taxon>
        <taxon>Glomeromycotina</taxon>
        <taxon>Glomeromycetes</taxon>
        <taxon>Diversisporales</taxon>
        <taxon>Gigasporaceae</taxon>
        <taxon>Gigaspora</taxon>
    </lineage>
</organism>